<keyword evidence="1" id="KW-0472">Membrane</keyword>
<evidence type="ECO:0000313" key="19">
    <source>
        <dbReference type="EMBL" id="HAC9528699.1"/>
    </source>
</evidence>
<dbReference type="GeneID" id="91975079"/>
<evidence type="ECO:0000313" key="8">
    <source>
        <dbReference type="EMBL" id="ECA5343228.1"/>
    </source>
</evidence>
<reference evidence="29" key="9">
    <citation type="submission" date="2019-03" db="EMBL/GenBank/DDBJ databases">
        <title>Emergency of fosA3-Carrying Epidemic Plasmids among Salmonella spp. of Food Animal Origin.</title>
        <authorList>
            <person name="Fang L.-X."/>
            <person name="Deng G.-H."/>
            <person name="Liao X.-P."/>
        </authorList>
    </citation>
    <scope>NUCLEOTIDE SEQUENCE</scope>
    <source>
        <strain evidence="29">GDP37-4</strain>
        <strain evidence="30">JXP9</strain>
        <plasmid evidence="29">pGDP37-4</plasmid>
        <plasmid evidence="30">pJXP9</plasmid>
    </source>
</reference>
<dbReference type="EMBL" id="AAKWTQ010000010">
    <property type="protein sequence ID" value="ECW5425463.1"/>
    <property type="molecule type" value="Genomic_DNA"/>
</dbReference>
<evidence type="ECO:0000313" key="12">
    <source>
        <dbReference type="EMBL" id="EDA7614725.1"/>
    </source>
</evidence>
<geneLocation type="plasmid" evidence="29">
    <name>pGDP37-4</name>
</geneLocation>
<reference evidence="7" key="5">
    <citation type="submission" date="2017-10" db="EMBL/GenBank/DDBJ databases">
        <title>Salmonella enterica Serovar Typhimurium strain JZ26 plasmid pJZ26, complete sequence.</title>
        <authorList>
            <person name="Li Y."/>
        </authorList>
    </citation>
    <scope>NUCLEOTIDE SEQUENCE</scope>
    <source>
        <strain evidence="7">JZ26</strain>
        <plasmid evidence="7">pJZ26</plasmid>
    </source>
</reference>
<keyword evidence="2" id="KW-0614">Plasmid</keyword>
<evidence type="ECO:0000313" key="14">
    <source>
        <dbReference type="EMBL" id="HAB3656197.1"/>
    </source>
</evidence>
<geneLocation type="plasmid" evidence="5">
    <name>pHSHLJ1-MCR1</name>
</geneLocation>
<evidence type="ECO:0000313" key="11">
    <source>
        <dbReference type="EMBL" id="EDA7344244.1"/>
    </source>
</evidence>
<dbReference type="EMBL" id="AALLDS010000027">
    <property type="protein sequence ID" value="EDA7614725.1"/>
    <property type="molecule type" value="Genomic_DNA"/>
</dbReference>
<geneLocation type="plasmid" evidence="6">
    <name>pSC523</name>
</geneLocation>
<evidence type="ECO:0000313" key="15">
    <source>
        <dbReference type="EMBL" id="HAB5226500.1"/>
    </source>
</evidence>
<evidence type="ECO:0000313" key="30">
    <source>
        <dbReference type="EMBL" id="QEQ67227.1"/>
    </source>
</evidence>
<dbReference type="EMBL" id="KX856065">
    <property type="protein sequence ID" value="APU90407.1"/>
    <property type="molecule type" value="Genomic_DNA"/>
</dbReference>
<dbReference type="EMBL" id="DAAGZT010000015">
    <property type="protein sequence ID" value="HAB5226500.1"/>
    <property type="molecule type" value="Genomic_DNA"/>
</dbReference>
<evidence type="ECO:0000313" key="27">
    <source>
        <dbReference type="EMBL" id="HAE6333613.1"/>
    </source>
</evidence>
<geneLocation type="plasmid" evidence="4">
    <name>pASSD2-MCR1</name>
</geneLocation>
<dbReference type="EMBL" id="DAAGLI010000024">
    <property type="protein sequence ID" value="HAB3532491.1"/>
    <property type="molecule type" value="Genomic_DNA"/>
</dbReference>
<dbReference type="EMBL" id="DAASGN010000082">
    <property type="protein sequence ID" value="HAE5431132.1"/>
    <property type="molecule type" value="Genomic_DNA"/>
</dbReference>
<sequence>MKMLSGINIPFFKKSKKDENGDLEQSYVKKDESAKGRFLDIKKRFSPQAEASGAGITYSALINRDTKLIRINTVSIAVIGLLVAKILFFTDPVTIVTPPNMNEEITVVGNKASESYKTQWALFFSTLLGNINPTNISFVTAYVLDALSPELQAKTSESLQEQINIMQARGVEQTFKPNDIYFDPKNDMVYVWGTKTTRLVNVPDKTESSKWTYEWVLGMKNGRPRIAYVNQYSGTPNIKKITINGKEQLATLDNPPPSTGNK</sequence>
<accession>A0A077W5B0</accession>
<name>A0A077W5B0_SALTM</name>
<reference evidence="6" key="3">
    <citation type="submission" date="2016-08" db="EMBL/GenBank/DDBJ databases">
        <title>Salmonella enterica subsp. enterica serovar Typhimurium strain SC523 plasmid pSC523, complete sequence.</title>
        <authorList>
            <person name="Shi H.P."/>
            <person name="Liu B.H."/>
            <person name="Xiang R."/>
            <person name="Lei C.W."/>
            <person name="Wang Y.X."/>
            <person name="Zou W.C."/>
            <person name="Wang H.N."/>
        </authorList>
    </citation>
    <scope>NUCLEOTIDE SEQUENCE</scope>
    <source>
        <strain evidence="6">SC523</strain>
        <plasmid evidence="6">pSC523</plasmid>
    </source>
</reference>
<keyword evidence="1" id="KW-0812">Transmembrane</keyword>
<dbReference type="EMBL" id="DAANGD010000022">
    <property type="protein sequence ID" value="HAC9737313.1"/>
    <property type="molecule type" value="Genomic_DNA"/>
</dbReference>
<dbReference type="EMBL" id="DAANNU010000058">
    <property type="protein sequence ID" value="HAD0665217.1"/>
    <property type="molecule type" value="Genomic_DNA"/>
</dbReference>
<evidence type="ECO:0000313" key="5">
    <source>
        <dbReference type="EMBL" id="APZ80277.1"/>
    </source>
</evidence>
<gene>
    <name evidence="2" type="primary">trhE</name>
    <name evidence="3" type="synonym">traE</name>
    <name evidence="11" type="ORF">A3U32_16620</name>
    <name evidence="12" type="ORF">A3V89_18350</name>
    <name evidence="10" type="ORF">ADQ28_13945</name>
    <name evidence="9" type="ORF">E0935_16365</name>
    <name evidence="8" type="ORF">ELS01_22890</name>
    <name evidence="17" type="ORF">G0A70_15615</name>
    <name evidence="16" type="ORF">G0A76_20765</name>
    <name evidence="18" type="ORF">G0J81_22240</name>
    <name evidence="19" type="ORF">G0K25_20885</name>
    <name evidence="20" type="ORF">G0K37_15950</name>
    <name evidence="21" type="ORF">G0K72_21530</name>
    <name evidence="22" type="ORF">G0N98_24530</name>
    <name evidence="24" type="ORF">G3231_005023</name>
    <name evidence="26" type="ORF">G4J41_004993</name>
    <name evidence="27" type="ORF">G4J45_004797</name>
    <name evidence="25" type="ORF">G4K03_004563</name>
    <name evidence="28" type="ORF">G9C24_004652</name>
    <name evidence="15" type="ORF">GB120_20150</name>
    <name evidence="14" type="ORF">GBS58_19280</name>
    <name evidence="13" type="ORF">GJE27_22175</name>
    <name evidence="23" type="ORF">GTH68_17985</name>
</gene>
<dbReference type="EMBL" id="MK673548">
    <property type="protein sequence ID" value="QEQ67002.1"/>
    <property type="molecule type" value="Genomic_DNA"/>
</dbReference>
<evidence type="ECO:0000313" key="2">
    <source>
        <dbReference type="EMBL" id="AKG90288.1"/>
    </source>
</evidence>
<dbReference type="EMBL" id="KM877269">
    <property type="protein sequence ID" value="AKG90288.1"/>
    <property type="molecule type" value="Genomic_DNA"/>
</dbReference>
<evidence type="ECO:0000313" key="29">
    <source>
        <dbReference type="EMBL" id="QEQ67002.1"/>
    </source>
</evidence>
<protein>
    <submittedName>
        <fullName evidence="7 23">Pilus assembly protein</fullName>
    </submittedName>
    <submittedName>
        <fullName evidence="2 29">TrhE</fullName>
    </submittedName>
    <submittedName>
        <fullName evidence="3">Plasmid conjugative transfer pilus assembly protein TraE</fullName>
    </submittedName>
</protein>
<dbReference type="EMBL" id="MG372114">
    <property type="protein sequence ID" value="AXJ99155.1"/>
    <property type="molecule type" value="Genomic_DNA"/>
</dbReference>
<evidence type="ECO:0000313" key="13">
    <source>
        <dbReference type="EMBL" id="HAB3532491.1"/>
    </source>
</evidence>
<reference evidence="23" key="6">
    <citation type="journal article" date="2018" name="Genome Biol.">
        <title>SKESA: strategic k-mer extension for scrupulous assemblies.</title>
        <authorList>
            <person name="Souvorov A."/>
            <person name="Agarwala R."/>
            <person name="Lipman D.J."/>
        </authorList>
    </citation>
    <scope>NUCLEOTIDE SEQUENCE</scope>
    <source>
        <strain evidence="18">L02319-16</strain>
        <strain evidence="17">R27</strain>
        <strain evidence="16">R32</strain>
        <strain evidence="19">S01267-16</strain>
        <strain evidence="20">S02416-16</strain>
        <strain evidence="21">S05567-15</strain>
        <strain evidence="13">Salmonella enterica</strain>
        <strain evidence="22">SSI_AA379</strain>
        <strain evidence="23">SSI_AA721</strain>
    </source>
</reference>
<evidence type="ECO:0000313" key="24">
    <source>
        <dbReference type="EMBL" id="HAE2238050.1"/>
    </source>
</evidence>
<evidence type="ECO:0000313" key="28">
    <source>
        <dbReference type="EMBL" id="HAF0962499.1"/>
    </source>
</evidence>
<dbReference type="PATRIC" id="fig|90371.1190.peg.4189"/>
<dbReference type="EMBL" id="DAAMDA010000047">
    <property type="protein sequence ID" value="HAC6160735.1"/>
    <property type="molecule type" value="Genomic_DNA"/>
</dbReference>
<evidence type="ECO:0000313" key="16">
    <source>
        <dbReference type="EMBL" id="HAC6160735.1"/>
    </source>
</evidence>
<evidence type="ECO:0000313" key="20">
    <source>
        <dbReference type="EMBL" id="HAC9590430.1"/>
    </source>
</evidence>
<dbReference type="EMBL" id="KX721511">
    <property type="protein sequence ID" value="ARJ58562.1"/>
    <property type="molecule type" value="Genomic_DNA"/>
</dbReference>
<dbReference type="EMBL" id="DAANEO010000026">
    <property type="protein sequence ID" value="HAC9528699.1"/>
    <property type="molecule type" value="Genomic_DNA"/>
</dbReference>
<dbReference type="EMBL" id="DAAMEC010000017">
    <property type="protein sequence ID" value="HAC6270874.1"/>
    <property type="molecule type" value="Genomic_DNA"/>
</dbReference>
<dbReference type="EMBL" id="AALLBL010000041">
    <property type="protein sequence ID" value="EDA7344244.1"/>
    <property type="molecule type" value="Genomic_DNA"/>
</dbReference>
<dbReference type="EMBL" id="DAARFR010000058">
    <property type="protein sequence ID" value="HAE2238050.1"/>
    <property type="molecule type" value="Genomic_DNA"/>
</dbReference>
<reference evidence="11" key="8">
    <citation type="submission" date="2018-07" db="EMBL/GenBank/DDBJ databases">
        <authorList>
            <person name="Ashton P.M."/>
            <person name="Dallman T."/>
            <person name="Nair S."/>
            <person name="De Pinna E."/>
            <person name="Peters T."/>
            <person name="Grant K."/>
        </authorList>
    </citation>
    <scope>NUCLEOTIDE SEQUENCE</scope>
    <source>
        <strain evidence="12">116039</strain>
        <strain evidence="11">149207</strain>
        <strain evidence="9">265852</strain>
        <strain evidence="8">582921</strain>
    </source>
</reference>
<reference evidence="4" key="4">
    <citation type="submission" date="2016-09" db="EMBL/GenBank/DDBJ databases">
        <title>Prevalence and molecular characterization of mcr-1-positive Salmonella strains recovered from animals, food samples and clinical specimens in China.</title>
        <authorList>
            <person name="Cui M."/>
            <person name="Zhang J."/>
            <person name="Zhang C."/>
            <person name="Gu Z."/>
            <person name="Li R."/>
            <person name="Chan E.Wai.-chi."/>
            <person name="Wu C."/>
            <person name="Yan M."/>
            <person name="Xu X."/>
            <person name="Chen S."/>
            <person name="Wu C."/>
        </authorList>
    </citation>
    <scope>NUCLEOTIDE SEQUENCE</scope>
    <source>
        <plasmid evidence="4">pASSD2-MCR1</plasmid>
        <plasmid evidence="5">pHSHLJ1-MCR1</plasmid>
    </source>
</reference>
<dbReference type="RefSeq" id="WP_000783153.1">
    <property type="nucleotide sequence ID" value="NC_024983.1"/>
</dbReference>
<dbReference type="EMBL" id="KX856066">
    <property type="protein sequence ID" value="APZ80277.1"/>
    <property type="molecule type" value="Genomic_DNA"/>
</dbReference>
<proteinExistence type="predicted"/>
<evidence type="ECO:0000313" key="7">
    <source>
        <dbReference type="EMBL" id="AXJ99155.1"/>
    </source>
</evidence>
<dbReference type="AlphaFoldDB" id="A0A077W5B0"/>
<evidence type="ECO:0000256" key="1">
    <source>
        <dbReference type="SAM" id="Phobius"/>
    </source>
</evidence>
<dbReference type="EMBL" id="DAAUBD010000088">
    <property type="protein sequence ID" value="HAF0962499.1"/>
    <property type="molecule type" value="Genomic_DNA"/>
</dbReference>
<dbReference type="EMBL" id="AAHUQY010000028">
    <property type="protein sequence ID" value="ECA5343228.1"/>
    <property type="molecule type" value="Genomic_DNA"/>
</dbReference>
<dbReference type="EMBL" id="DAANCL010000029">
    <property type="protein sequence ID" value="HAC9263188.1"/>
    <property type="molecule type" value="Genomic_DNA"/>
</dbReference>
<evidence type="ECO:0000313" key="17">
    <source>
        <dbReference type="EMBL" id="HAC6270874.1"/>
    </source>
</evidence>
<evidence type="ECO:0000313" key="25">
    <source>
        <dbReference type="EMBL" id="HAE5431132.1"/>
    </source>
</evidence>
<evidence type="ECO:0000313" key="18">
    <source>
        <dbReference type="EMBL" id="HAC9263188.1"/>
    </source>
</evidence>
<reference evidence="23" key="10">
    <citation type="submission" date="2019-08" db="EMBL/GenBank/DDBJ databases">
        <authorList>
            <consortium name="NCBI Pathogen Detection Project"/>
        </authorList>
    </citation>
    <scope>NUCLEOTIDE SEQUENCE</scope>
    <source>
        <strain evidence="18">L02319-16</strain>
        <strain evidence="17">R27</strain>
        <strain evidence="16">R32</strain>
        <strain evidence="19">S01267-16</strain>
        <strain evidence="20">S02416-16</strain>
        <strain evidence="21">S05567-15</strain>
        <strain evidence="13">Salmonella enterica</strain>
        <strain evidence="22">SSI_AA379</strain>
        <strain evidence="23">SSI_AA721</strain>
    </source>
</reference>
<evidence type="ECO:0000313" key="9">
    <source>
        <dbReference type="EMBL" id="ECF1544803.1"/>
    </source>
</evidence>
<dbReference type="EMBL" id="DAASOD010000074">
    <property type="protein sequence ID" value="HAE6333613.1"/>
    <property type="molecule type" value="Genomic_DNA"/>
</dbReference>
<evidence type="ECO:0000313" key="6">
    <source>
        <dbReference type="EMBL" id="ARJ58562.1"/>
    </source>
</evidence>
<dbReference type="InterPro" id="IPR007973">
    <property type="entry name" value="Pilus_assembly_TraE"/>
</dbReference>
<evidence type="ECO:0000313" key="4">
    <source>
        <dbReference type="EMBL" id="APU90407.1"/>
    </source>
</evidence>
<reference evidence="3" key="2">
    <citation type="submission" date="2015-07" db="EMBL/GenBank/DDBJ databases">
        <title>Inchi2 plasmids mediate dissemination of oqxab in Salmonella typhimurium.</title>
        <authorList>
            <person name="Wong M.H."/>
            <person name="Chen S."/>
        </authorList>
    </citation>
    <scope>NUCLEOTIDE SEQUENCE</scope>
    <source>
        <strain evidence="3">ST06-53</strain>
        <plasmid evidence="3">pHK0653</plasmid>
    </source>
</reference>
<dbReference type="EMBL" id="DAANWH010000012">
    <property type="protein sequence ID" value="HAD1716708.1"/>
    <property type="molecule type" value="Genomic_DNA"/>
</dbReference>
<dbReference type="EMBL" id="MK673549">
    <property type="protein sequence ID" value="QEQ67227.1"/>
    <property type="molecule type" value="Genomic_DNA"/>
</dbReference>
<keyword evidence="1" id="KW-1133">Transmembrane helix</keyword>
<evidence type="ECO:0000313" key="21">
    <source>
        <dbReference type="EMBL" id="HAC9737313.1"/>
    </source>
</evidence>
<dbReference type="Pfam" id="PF05309">
    <property type="entry name" value="TraE"/>
    <property type="match status" value="1"/>
</dbReference>
<geneLocation type="plasmid" evidence="3">
    <name>pHK0653</name>
</geneLocation>
<evidence type="ECO:0000313" key="3">
    <source>
        <dbReference type="EMBL" id="ALI93090.1"/>
    </source>
</evidence>
<evidence type="ECO:0000313" key="22">
    <source>
        <dbReference type="EMBL" id="HAD0665217.1"/>
    </source>
</evidence>
<geneLocation type="plasmid" evidence="2">
    <name>pHXY0908</name>
</geneLocation>
<geneLocation type="plasmid" evidence="30">
    <name>pJXP9</name>
</geneLocation>
<feature type="transmembrane region" description="Helical" evidence="1">
    <location>
        <begin position="68"/>
        <end position="89"/>
    </location>
</feature>
<dbReference type="EMBL" id="KT334335">
    <property type="protein sequence ID" value="ALI93090.1"/>
    <property type="molecule type" value="Genomic_DNA"/>
</dbReference>
<dbReference type="EMBL" id="AAIKGB010000016">
    <property type="protein sequence ID" value="ECF1544803.1"/>
    <property type="molecule type" value="Genomic_DNA"/>
</dbReference>
<dbReference type="EMBL" id="DAANFB010000018">
    <property type="protein sequence ID" value="HAC9590430.1"/>
    <property type="molecule type" value="Genomic_DNA"/>
</dbReference>
<reference evidence="10" key="7">
    <citation type="submission" date="2018-07" db="EMBL/GenBank/DDBJ databases">
        <authorList>
            <consortium name="GenomeTrakr network: Whole genome sequencing for foodborne pathogen traceback"/>
        </authorList>
    </citation>
    <scope>NUCLEOTIDE SEQUENCE</scope>
    <source>
        <strain evidence="10">ADRDL-14-19262</strain>
    </source>
</reference>
<reference evidence="2" key="1">
    <citation type="submission" date="2014-09" db="EMBL/GenBank/DDBJ databases">
        <title>Complete sequence of a oqxAB-harboring IncHI2 plasmid from a Salmonella Typhimurium strain.</title>
        <authorList>
            <person name="Li L.Jr."/>
            <person name="Sun J."/>
            <person name="Deng H."/>
            <person name="Liu Y."/>
        </authorList>
    </citation>
    <scope>NUCLEOTIDE SEQUENCE</scope>
    <source>
        <strain evidence="2">GDS147</strain>
        <plasmid evidence="2">pHXY0908</plasmid>
    </source>
</reference>
<organism evidence="23">
    <name type="scientific">Salmonella typhimurium</name>
    <dbReference type="NCBI Taxonomy" id="90371"/>
    <lineage>
        <taxon>Bacteria</taxon>
        <taxon>Pseudomonadati</taxon>
        <taxon>Pseudomonadota</taxon>
        <taxon>Gammaproteobacteria</taxon>
        <taxon>Enterobacterales</taxon>
        <taxon>Enterobacteriaceae</taxon>
        <taxon>Salmonella</taxon>
    </lineage>
</organism>
<dbReference type="Proteomes" id="UP000839595">
    <property type="component" value="Unassembled WGS sequence"/>
</dbReference>
<evidence type="ECO:0000313" key="26">
    <source>
        <dbReference type="EMBL" id="HAE6120812.1"/>
    </source>
</evidence>
<dbReference type="EMBL" id="DAASMH010000053">
    <property type="protein sequence ID" value="HAE6120812.1"/>
    <property type="molecule type" value="Genomic_DNA"/>
</dbReference>
<accession>A0A2J0RKC3</accession>
<dbReference type="EMBL" id="DAAGMG010000015">
    <property type="protein sequence ID" value="HAB3656197.1"/>
    <property type="molecule type" value="Genomic_DNA"/>
</dbReference>
<evidence type="ECO:0000313" key="23">
    <source>
        <dbReference type="EMBL" id="HAD1716708.1"/>
    </source>
</evidence>
<evidence type="ECO:0000313" key="10">
    <source>
        <dbReference type="EMBL" id="ECW5425463.1"/>
    </source>
</evidence>
<geneLocation type="plasmid" evidence="7">
    <name>pJZ26</name>
</geneLocation>